<reference evidence="1 2" key="1">
    <citation type="submission" date="2017-07" db="EMBL/GenBank/DDBJ databases">
        <title>Draft sequence of Rhodococcus enclensis 23b-28.</title>
        <authorList>
            <person name="Besaury L."/>
            <person name="Sancelme M."/>
            <person name="Amato P."/>
            <person name="Lallement A."/>
            <person name="Delort A.-M."/>
        </authorList>
    </citation>
    <scope>NUCLEOTIDE SEQUENCE [LARGE SCALE GENOMIC DNA]</scope>
    <source>
        <strain evidence="1 2">23b-28</strain>
    </source>
</reference>
<dbReference type="AlphaFoldDB" id="A0A069JFD4"/>
<comment type="caution">
    <text evidence="1">The sequence shown here is derived from an EMBL/GenBank/DDBJ whole genome shotgun (WGS) entry which is preliminary data.</text>
</comment>
<organism evidence="1 2">
    <name type="scientific">Rhodococcus qingshengii</name>
    <dbReference type="NCBI Taxonomy" id="334542"/>
    <lineage>
        <taxon>Bacteria</taxon>
        <taxon>Bacillati</taxon>
        <taxon>Actinomycetota</taxon>
        <taxon>Actinomycetes</taxon>
        <taxon>Mycobacteriales</taxon>
        <taxon>Nocardiaceae</taxon>
        <taxon>Rhodococcus</taxon>
        <taxon>Rhodococcus erythropolis group</taxon>
    </lineage>
</organism>
<sequence>MTSPSIEPLQLFETSPGNWSLMLTDQHFGKVASIFEQVEGFEGSGYDWASVAHAVVGRDAPHLEGRFGTDPEAGMFVAYGSDNGALGELGALLAKAYSDAEYLGGLVAISELD</sequence>
<protein>
    <recommendedName>
        <fullName evidence="3">Immunity protein 51</fullName>
    </recommendedName>
</protein>
<dbReference type="Pfam" id="PF15595">
    <property type="entry name" value="Imm51"/>
    <property type="match status" value="1"/>
</dbReference>
<accession>A0A2A5JI78</accession>
<dbReference type="InterPro" id="IPR028956">
    <property type="entry name" value="Imm51"/>
</dbReference>
<dbReference type="RefSeq" id="WP_003943507.1">
    <property type="nucleotide sequence ID" value="NZ_AP023172.1"/>
</dbReference>
<accession>A0A069JFD4</accession>
<evidence type="ECO:0000313" key="1">
    <source>
        <dbReference type="EMBL" id="PCK28909.1"/>
    </source>
</evidence>
<dbReference type="Proteomes" id="UP000230886">
    <property type="component" value="Unassembled WGS sequence"/>
</dbReference>
<proteinExistence type="predicted"/>
<name>A0A069JFD4_RHOSG</name>
<evidence type="ECO:0008006" key="3">
    <source>
        <dbReference type="Google" id="ProtNLM"/>
    </source>
</evidence>
<dbReference type="GeneID" id="64138452"/>
<evidence type="ECO:0000313" key="2">
    <source>
        <dbReference type="Proteomes" id="UP000230886"/>
    </source>
</evidence>
<gene>
    <name evidence="1" type="ORF">CHR55_00460</name>
</gene>
<dbReference type="EMBL" id="NOVD01000001">
    <property type="protein sequence ID" value="PCK28909.1"/>
    <property type="molecule type" value="Genomic_DNA"/>
</dbReference>